<dbReference type="OrthoDB" id="3263at2157"/>
<name>M0AHB5_9EURY</name>
<feature type="domain" description="DUF58" evidence="2">
    <location>
        <begin position="196"/>
        <end position="317"/>
    </location>
</feature>
<reference evidence="3 4" key="1">
    <citation type="journal article" date="2014" name="PLoS Genet.">
        <title>Phylogenetically driven sequencing of extremely halophilic archaea reveals strategies for static and dynamic osmo-response.</title>
        <authorList>
            <person name="Becker E.A."/>
            <person name="Seitzer P.M."/>
            <person name="Tritt A."/>
            <person name="Larsen D."/>
            <person name="Krusor M."/>
            <person name="Yao A.I."/>
            <person name="Wu D."/>
            <person name="Madern D."/>
            <person name="Eisen J.A."/>
            <person name="Darling A.E."/>
            <person name="Facciotti M.T."/>
        </authorList>
    </citation>
    <scope>NUCLEOTIDE SEQUENCE [LARGE SCALE GENOMIC DNA]</scope>
    <source>
        <strain evidence="3 4">DSM 13077</strain>
    </source>
</reference>
<dbReference type="AlphaFoldDB" id="M0AHB5"/>
<keyword evidence="1" id="KW-0472">Membrane</keyword>
<evidence type="ECO:0000256" key="1">
    <source>
        <dbReference type="SAM" id="Phobius"/>
    </source>
</evidence>
<comment type="caution">
    <text evidence="3">The sequence shown here is derived from an EMBL/GenBank/DDBJ whole genome shotgun (WGS) entry which is preliminary data.</text>
</comment>
<feature type="transmembrane region" description="Helical" evidence="1">
    <location>
        <begin position="31"/>
        <end position="51"/>
    </location>
</feature>
<dbReference type="PANTHER" id="PTHR33608:SF6">
    <property type="entry name" value="BLL2464 PROTEIN"/>
    <property type="match status" value="1"/>
</dbReference>
<dbReference type="Pfam" id="PF01882">
    <property type="entry name" value="DUF58"/>
    <property type="match status" value="1"/>
</dbReference>
<evidence type="ECO:0000259" key="2">
    <source>
        <dbReference type="Pfam" id="PF01882"/>
    </source>
</evidence>
<gene>
    <name evidence="3" type="ORF">C480_21734</name>
</gene>
<dbReference type="EMBL" id="AOIP01000064">
    <property type="protein sequence ID" value="ELY97766.1"/>
    <property type="molecule type" value="Genomic_DNA"/>
</dbReference>
<keyword evidence="4" id="KW-1185">Reference proteome</keyword>
<dbReference type="RefSeq" id="WP_006667715.1">
    <property type="nucleotide sequence ID" value="NZ_AOIP01000064.1"/>
</dbReference>
<keyword evidence="1" id="KW-0812">Transmembrane</keyword>
<organism evidence="3 4">
    <name type="scientific">Natrialba aegyptia DSM 13077</name>
    <dbReference type="NCBI Taxonomy" id="1227491"/>
    <lineage>
        <taxon>Archaea</taxon>
        <taxon>Methanobacteriati</taxon>
        <taxon>Methanobacteriota</taxon>
        <taxon>Stenosarchaea group</taxon>
        <taxon>Halobacteria</taxon>
        <taxon>Halobacteriales</taxon>
        <taxon>Natrialbaceae</taxon>
        <taxon>Natrialba</taxon>
    </lineage>
</organism>
<dbReference type="InterPro" id="IPR002881">
    <property type="entry name" value="DUF58"/>
</dbReference>
<dbReference type="PATRIC" id="fig|1227491.4.peg.4371"/>
<dbReference type="Proteomes" id="UP000011591">
    <property type="component" value="Unassembled WGS sequence"/>
</dbReference>
<evidence type="ECO:0000313" key="4">
    <source>
        <dbReference type="Proteomes" id="UP000011591"/>
    </source>
</evidence>
<proteinExistence type="predicted"/>
<keyword evidence="1" id="KW-1133">Transmembrane helix</keyword>
<protein>
    <recommendedName>
        <fullName evidence="2">DUF58 domain-containing protein</fullName>
    </recommendedName>
</protein>
<sequence length="490" mass="53501">MRVTRRFWATLALSGFLAALAAILERPLLLSGSVLIGAWILAAQYSFLAALERTTRTMSVTQSPASSSVRTDSSMAVTLAVTLAEPIPLHLGIEAGLPVATTGDSLNVAVTPEMTSSEQTASVTWPVAGRQQFSAPQLTATDGLFVATFPTGDRPTVTVEPRGPRRIHVGEGGTRLASAAGKHTSEQHGSGIELAEIREYTPGDATRRIDWKATARLGTPHVREHETDTDQRTLLVVDHRSSLATGPPNETKLDYLRNVMLATARNAHDLTDPIGLLGIGDSGTTTYLEPATALDSYTTIRRELLELEPSSIDADHSENAHISRSNAAVMQSPHESPTLRTVRRSASDLDEFETASGSFAQTLRPFYADQQPYRWRIREQPLFNSVRTALASNSEAVWMAVFTDDSNPTELRETVSLARQNGAAVTIFLAPTVLYDSQAAGDRERMRNRYLEFETLRRELAGMDRVRALEVGPRDRLSTILEAGRDGDRQ</sequence>
<accession>M0AHB5</accession>
<dbReference type="PANTHER" id="PTHR33608">
    <property type="entry name" value="BLL2464 PROTEIN"/>
    <property type="match status" value="1"/>
</dbReference>
<evidence type="ECO:0000313" key="3">
    <source>
        <dbReference type="EMBL" id="ELY97766.1"/>
    </source>
</evidence>